<dbReference type="OrthoDB" id="9812769at2"/>
<evidence type="ECO:0000256" key="1">
    <source>
        <dbReference type="ARBA" id="ARBA00003456"/>
    </source>
</evidence>
<dbReference type="Pfam" id="PF00231">
    <property type="entry name" value="ATP-synt"/>
    <property type="match status" value="1"/>
</dbReference>
<dbReference type="PANTHER" id="PTHR11693">
    <property type="entry name" value="ATP SYNTHASE GAMMA CHAIN"/>
    <property type="match status" value="1"/>
</dbReference>
<evidence type="ECO:0000256" key="7">
    <source>
        <dbReference type="ARBA" id="ARBA00023136"/>
    </source>
</evidence>
<dbReference type="RefSeq" id="WP_072790047.1">
    <property type="nucleotide sequence ID" value="NZ_FQUL01000015.1"/>
</dbReference>
<dbReference type="Gene3D" id="3.40.1380.10">
    <property type="match status" value="1"/>
</dbReference>
<comment type="function">
    <text evidence="1 10">Produces ATP from ADP in the presence of a proton gradient across the membrane. The gamma chain is believed to be important in regulating ATPase activity and the flow of protons through the CF(0) complex.</text>
</comment>
<keyword evidence="9 10" id="KW-0066">ATP synthesis</keyword>
<dbReference type="PROSITE" id="PS00153">
    <property type="entry name" value="ATPASE_GAMMA"/>
    <property type="match status" value="1"/>
</dbReference>
<dbReference type="Gene3D" id="1.10.287.80">
    <property type="entry name" value="ATP synthase, gamma subunit, helix hairpin domain"/>
    <property type="match status" value="1"/>
</dbReference>
<keyword evidence="10" id="KW-1003">Cell membrane</keyword>
<evidence type="ECO:0000313" key="11">
    <source>
        <dbReference type="EMBL" id="SHE65842.1"/>
    </source>
</evidence>
<dbReference type="GO" id="GO:0042777">
    <property type="term" value="P:proton motive force-driven plasma membrane ATP synthesis"/>
    <property type="evidence" value="ECO:0007669"/>
    <property type="project" value="UniProtKB-UniRule"/>
</dbReference>
<dbReference type="GO" id="GO:0045259">
    <property type="term" value="C:proton-transporting ATP synthase complex"/>
    <property type="evidence" value="ECO:0007669"/>
    <property type="project" value="UniProtKB-KW"/>
</dbReference>
<evidence type="ECO:0000256" key="5">
    <source>
        <dbReference type="ARBA" id="ARBA00022781"/>
    </source>
</evidence>
<dbReference type="AlphaFoldDB" id="A0A1M4VA74"/>
<evidence type="ECO:0000256" key="8">
    <source>
        <dbReference type="ARBA" id="ARBA00023196"/>
    </source>
</evidence>
<keyword evidence="6 10" id="KW-0406">Ion transport</keyword>
<dbReference type="GO" id="GO:0046933">
    <property type="term" value="F:proton-transporting ATP synthase activity, rotational mechanism"/>
    <property type="evidence" value="ECO:0007669"/>
    <property type="project" value="UniProtKB-UniRule"/>
</dbReference>
<dbReference type="InterPro" id="IPR023632">
    <property type="entry name" value="ATP_synth_F1_gsu_CS"/>
</dbReference>
<comment type="subunit">
    <text evidence="10">F-type ATPases have 2 components, CF(1) - the catalytic core - and CF(0) - the membrane proton channel. CF(1) has five subunits: alpha(3), beta(3), gamma(1), delta(1), epsilon(1). CF(0) has three main subunits: a, b and c.</text>
</comment>
<dbReference type="STRING" id="1121881.SAMN02745225_01242"/>
<accession>A0A1M4VA74</accession>
<dbReference type="Proteomes" id="UP000184295">
    <property type="component" value="Unassembled WGS sequence"/>
</dbReference>
<name>A0A1M4VA74_9ACTN</name>
<keyword evidence="12" id="KW-1185">Reference proteome</keyword>
<reference evidence="12" key="1">
    <citation type="submission" date="2016-11" db="EMBL/GenBank/DDBJ databases">
        <authorList>
            <person name="Varghese N."/>
            <person name="Submissions S."/>
        </authorList>
    </citation>
    <scope>NUCLEOTIDE SEQUENCE [LARGE SCALE GENOMIC DNA]</scope>
    <source>
        <strain evidence="12">DSM 19514</strain>
    </source>
</reference>
<dbReference type="PANTHER" id="PTHR11693:SF22">
    <property type="entry name" value="ATP SYNTHASE SUBUNIT GAMMA, MITOCHONDRIAL"/>
    <property type="match status" value="1"/>
</dbReference>
<dbReference type="NCBIfam" id="TIGR01146">
    <property type="entry name" value="ATPsyn_F1gamma"/>
    <property type="match status" value="1"/>
</dbReference>
<proteinExistence type="inferred from homology"/>
<dbReference type="HAMAP" id="MF_00815">
    <property type="entry name" value="ATP_synth_gamma_bact"/>
    <property type="match status" value="1"/>
</dbReference>
<evidence type="ECO:0000256" key="9">
    <source>
        <dbReference type="ARBA" id="ARBA00023310"/>
    </source>
</evidence>
<comment type="similarity">
    <text evidence="3 10">Belongs to the ATPase gamma chain family.</text>
</comment>
<dbReference type="GO" id="GO:0005886">
    <property type="term" value="C:plasma membrane"/>
    <property type="evidence" value="ECO:0007669"/>
    <property type="project" value="UniProtKB-SubCell"/>
</dbReference>
<keyword evidence="8 10" id="KW-0139">CF(1)</keyword>
<keyword evidence="7 10" id="KW-0472">Membrane</keyword>
<keyword evidence="4 10" id="KW-0813">Transport</keyword>
<dbReference type="CDD" id="cd12151">
    <property type="entry name" value="F1-ATPase_gamma"/>
    <property type="match status" value="1"/>
</dbReference>
<evidence type="ECO:0000256" key="3">
    <source>
        <dbReference type="ARBA" id="ARBA00007681"/>
    </source>
</evidence>
<evidence type="ECO:0000256" key="4">
    <source>
        <dbReference type="ARBA" id="ARBA00022448"/>
    </source>
</evidence>
<sequence>MAGGQERTLRRKIKSVQSTKKITKAMELIAASRIQKAISRMANARPYYREISEIVRDLVRAASLPKNPYTEPSGSLGVSVVISVTSDRGLCGIYNSSVLRATERLSESLSAKGSKVEIVGVGKKAQNFFKFQEIKVATQVNGVTETPTYVQAMYILGSVLDRYERGEVSEVYIISHRFVSIGVQNLETTQLLPISKEQLEADASKSSGSFDFEFEPSREAIVVPLFRQFTLARLFALLLEASAAEYAYRQRAMKSASENAEELSRRYRRLLNRARQDSITTEIMEIVGGAEALKGGEGLDDRD</sequence>
<evidence type="ECO:0000256" key="10">
    <source>
        <dbReference type="HAMAP-Rule" id="MF_00815"/>
    </source>
</evidence>
<dbReference type="SUPFAM" id="SSF52943">
    <property type="entry name" value="ATP synthase (F1-ATPase), gamma subunit"/>
    <property type="match status" value="1"/>
</dbReference>
<evidence type="ECO:0000313" key="12">
    <source>
        <dbReference type="Proteomes" id="UP000184295"/>
    </source>
</evidence>
<organism evidence="11 12">
    <name type="scientific">Ferrithrix thermotolerans DSM 19514</name>
    <dbReference type="NCBI Taxonomy" id="1121881"/>
    <lineage>
        <taxon>Bacteria</taxon>
        <taxon>Bacillati</taxon>
        <taxon>Actinomycetota</taxon>
        <taxon>Acidimicrobiia</taxon>
        <taxon>Acidimicrobiales</taxon>
        <taxon>Acidimicrobiaceae</taxon>
        <taxon>Ferrithrix</taxon>
    </lineage>
</organism>
<gene>
    <name evidence="10" type="primary">atpG</name>
    <name evidence="11" type="ORF">SAMN02745225_01242</name>
</gene>
<evidence type="ECO:0000256" key="2">
    <source>
        <dbReference type="ARBA" id="ARBA00004170"/>
    </source>
</evidence>
<dbReference type="InterPro" id="IPR000131">
    <property type="entry name" value="ATP_synth_F1_gsu"/>
</dbReference>
<evidence type="ECO:0000256" key="6">
    <source>
        <dbReference type="ARBA" id="ARBA00023065"/>
    </source>
</evidence>
<dbReference type="InterPro" id="IPR035968">
    <property type="entry name" value="ATP_synth_F1_ATPase_gsu"/>
</dbReference>
<comment type="subcellular location">
    <subcellularLocation>
        <location evidence="10">Cell membrane</location>
        <topology evidence="10">Peripheral membrane protein</topology>
    </subcellularLocation>
    <subcellularLocation>
        <location evidence="2">Membrane</location>
        <topology evidence="2">Peripheral membrane protein</topology>
    </subcellularLocation>
</comment>
<dbReference type="GO" id="GO:0005524">
    <property type="term" value="F:ATP binding"/>
    <property type="evidence" value="ECO:0007669"/>
    <property type="project" value="UniProtKB-UniRule"/>
</dbReference>
<protein>
    <recommendedName>
        <fullName evidence="10">ATP synthase gamma chain</fullName>
    </recommendedName>
    <alternativeName>
        <fullName evidence="10">ATP synthase F1 sector gamma subunit</fullName>
    </alternativeName>
    <alternativeName>
        <fullName evidence="10">F-ATPase gamma subunit</fullName>
    </alternativeName>
</protein>
<keyword evidence="5 10" id="KW-0375">Hydrogen ion transport</keyword>
<dbReference type="EMBL" id="FQUL01000015">
    <property type="protein sequence ID" value="SHE65842.1"/>
    <property type="molecule type" value="Genomic_DNA"/>
</dbReference>
<dbReference type="PRINTS" id="PR00126">
    <property type="entry name" value="ATPASEGAMMA"/>
</dbReference>